<feature type="compositionally biased region" description="Pro residues" evidence="1">
    <location>
        <begin position="929"/>
        <end position="945"/>
    </location>
</feature>
<reference evidence="3" key="1">
    <citation type="submission" date="2022-07" db="EMBL/GenBank/DDBJ databases">
        <title>Phylogenomic reconstructions and comparative analyses of Kickxellomycotina fungi.</title>
        <authorList>
            <person name="Reynolds N.K."/>
            <person name="Stajich J.E."/>
            <person name="Barry K."/>
            <person name="Grigoriev I.V."/>
            <person name="Crous P."/>
            <person name="Smith M.E."/>
        </authorList>
    </citation>
    <scope>NUCLEOTIDE SEQUENCE</scope>
    <source>
        <strain evidence="3">IMI 214461</strain>
    </source>
</reference>
<dbReference type="EMBL" id="JANBQF010000006">
    <property type="protein sequence ID" value="KAJ2008369.1"/>
    <property type="molecule type" value="Genomic_DNA"/>
</dbReference>
<feature type="region of interest" description="Disordered" evidence="1">
    <location>
        <begin position="896"/>
        <end position="948"/>
    </location>
</feature>
<feature type="region of interest" description="Disordered" evidence="1">
    <location>
        <begin position="1012"/>
        <end position="1052"/>
    </location>
</feature>
<feature type="compositionally biased region" description="Basic and acidic residues" evidence="1">
    <location>
        <begin position="390"/>
        <end position="399"/>
    </location>
</feature>
<accession>A0A9W8BKI0</accession>
<protein>
    <recommendedName>
        <fullName evidence="2">HTH APSES-type domain-containing protein</fullName>
    </recommendedName>
</protein>
<organism evidence="3 4">
    <name type="scientific">Coemansia thaxteri</name>
    <dbReference type="NCBI Taxonomy" id="2663907"/>
    <lineage>
        <taxon>Eukaryota</taxon>
        <taxon>Fungi</taxon>
        <taxon>Fungi incertae sedis</taxon>
        <taxon>Zoopagomycota</taxon>
        <taxon>Kickxellomycotina</taxon>
        <taxon>Kickxellomycetes</taxon>
        <taxon>Kickxellales</taxon>
        <taxon>Kickxellaceae</taxon>
        <taxon>Coemansia</taxon>
    </lineage>
</organism>
<dbReference type="Proteomes" id="UP001150907">
    <property type="component" value="Unassembled WGS sequence"/>
</dbReference>
<comment type="caution">
    <text evidence="3">The sequence shown here is derived from an EMBL/GenBank/DDBJ whole genome shotgun (WGS) entry which is preliminary data.</text>
</comment>
<feature type="compositionally biased region" description="Acidic residues" evidence="1">
    <location>
        <begin position="899"/>
        <end position="908"/>
    </location>
</feature>
<dbReference type="AlphaFoldDB" id="A0A9W8BKI0"/>
<dbReference type="InterPro" id="IPR057511">
    <property type="entry name" value="WH_GDS1"/>
</dbReference>
<evidence type="ECO:0000256" key="1">
    <source>
        <dbReference type="SAM" id="MobiDB-lite"/>
    </source>
</evidence>
<dbReference type="InterPro" id="IPR036887">
    <property type="entry name" value="HTH_APSES_sf"/>
</dbReference>
<dbReference type="PROSITE" id="PS51299">
    <property type="entry name" value="HTH_APSES"/>
    <property type="match status" value="1"/>
</dbReference>
<feature type="region of interest" description="Disordered" evidence="1">
    <location>
        <begin position="185"/>
        <end position="291"/>
    </location>
</feature>
<feature type="region of interest" description="Disordered" evidence="1">
    <location>
        <begin position="1087"/>
        <end position="1278"/>
    </location>
</feature>
<feature type="compositionally biased region" description="Low complexity" evidence="1">
    <location>
        <begin position="1259"/>
        <end position="1278"/>
    </location>
</feature>
<dbReference type="InterPro" id="IPR003163">
    <property type="entry name" value="Tscrpt_reg_HTH_APSES-type"/>
</dbReference>
<feature type="domain" description="HTH APSES-type" evidence="2">
    <location>
        <begin position="649"/>
        <end position="760"/>
    </location>
</feature>
<gene>
    <name evidence="3" type="ORF">H4R26_000225</name>
</gene>
<feature type="compositionally biased region" description="Pro residues" evidence="1">
    <location>
        <begin position="1095"/>
        <end position="1118"/>
    </location>
</feature>
<keyword evidence="4" id="KW-1185">Reference proteome</keyword>
<dbReference type="SUPFAM" id="SSF54616">
    <property type="entry name" value="DNA-binding domain of Mlu1-box binding protein MBP1"/>
    <property type="match status" value="1"/>
</dbReference>
<dbReference type="Pfam" id="PF25318">
    <property type="entry name" value="WHD_GDS1"/>
    <property type="match status" value="1"/>
</dbReference>
<feature type="region of interest" description="Disordered" evidence="1">
    <location>
        <begin position="386"/>
        <end position="433"/>
    </location>
</feature>
<dbReference type="Gene3D" id="3.10.260.10">
    <property type="entry name" value="Transcription regulator HTH, APSES-type DNA-binding domain"/>
    <property type="match status" value="1"/>
</dbReference>
<feature type="compositionally biased region" description="Low complexity" evidence="1">
    <location>
        <begin position="1134"/>
        <end position="1144"/>
    </location>
</feature>
<feature type="compositionally biased region" description="Polar residues" evidence="1">
    <location>
        <begin position="412"/>
        <end position="433"/>
    </location>
</feature>
<feature type="region of interest" description="Disordered" evidence="1">
    <location>
        <begin position="852"/>
        <end position="884"/>
    </location>
</feature>
<name>A0A9W8BKI0_9FUNG</name>
<feature type="compositionally biased region" description="Polar residues" evidence="1">
    <location>
        <begin position="225"/>
        <end position="234"/>
    </location>
</feature>
<proteinExistence type="predicted"/>
<evidence type="ECO:0000313" key="3">
    <source>
        <dbReference type="EMBL" id="KAJ2008369.1"/>
    </source>
</evidence>
<sequence>MISVPELRAVVDDIKRVAASNSNISSDSEDEAGSSGTQNTFAGRAYDIDQLHAEDARDKVFVAILKALVARHNRPSSPKELATCIMKHEFTMLGGATPYATVSSRISQHFKRIFDHVPPRPPILGRVAHEKHTRKYFYYVASAAEQDAFHRKVRSGLIPAQPLACVSSSSARKPRCMVPAVAVEADQSPQAVRRSRRAVSADPADAARQAPLRSTSHTPAAARSSVKSVATEISTRSRHISYDGKSPTESEATLTRSRRTSYDSGSSARRSSDEEGSDGDGGNPYARKRYRSVRSAVAQAYPRRRLRQAFTAGAEGPLPPPAVAAGKWRRRPAAVMNQEAGGAGGGCESTWLAAQPLDGMFGGSPGGGSSSKDGLAAAGDLLSPVVARPPDVDAPLRSDDGEEEELECNGANRLTTTTPAEASAGEQQSGDDICSMSSACSGATAVASTEIDFSFHELMDAELMSVNELEKLWATSNPGSGMVVVEQGDLFPVESSLALKEAAVVVAPAAEVAIAPKAVEAAAPSSDLAPSRLTQRLLALSALQPMGAQPAAVPRLVLDGSAGLFVDSVEPTAALVENTSDHEEAGGAAEAAEAAAVEAVEAEQNMEARGSRRVILPDPFADIAASAMVATKAAVAPRIVLTIVETVPVYMTVVTTTEPAVTGPTGGRWLVRRHRLLRLVENGYVNASSLLLAGGVASEQERSIVLSLEVGRFKWRRPQSKLYGTWIPLPRARALAATCSLNHRLGPFLNDNLEAYFPAPLPTAFVRHVITPFFAGAGAEFQHLADAASAAAPQSISRSSTFGATARGTPSPSIIQALSRAPPPAFSLAAAKAIPSLLHLLSADGPMLGAEKAGEEAMDDAGGDAETRNDTETRNDAETSSTHAQRLAAAIALSVDPPADADDDDDDESAHAFGGLGLSDADMICSSTPPSPPPPPAEEAPPGAPRPLAARRAGGLNARLAQTMEAFGLTGAAKAGLLLRLRAAAAASTTGRPQAVAPYLLYRNAASKRAAAARGGDDEGGGVRGKRARVARGTRSALSHSSSGPADAELPKNAASSSTARLADAAAILRVACAIYSQKVNSALMAPAAEEDRPPLPPLPPPSAPQSRPVRPPPPPSAPARASPRPMRPPAPRPAAAGPLQRPVRPMRPMRPPMQPNGGAAAPRRPPPRPHTATVANTRPGMVPRPGMVVSRPGTMMSRPGTMVSRPGTMMSRPGASPRPGTMPRPMTASPRPTTASPRPMVASSPRPSPATAKPFSPPASRQQTAPPRQQAPPSSSE</sequence>
<evidence type="ECO:0000313" key="4">
    <source>
        <dbReference type="Proteomes" id="UP001150907"/>
    </source>
</evidence>
<feature type="compositionally biased region" description="Low complexity" evidence="1">
    <location>
        <begin position="187"/>
        <end position="211"/>
    </location>
</feature>
<feature type="compositionally biased region" description="Basic and acidic residues" evidence="1">
    <location>
        <begin position="865"/>
        <end position="877"/>
    </location>
</feature>
<dbReference type="GO" id="GO:0003677">
    <property type="term" value="F:DNA binding"/>
    <property type="evidence" value="ECO:0007669"/>
    <property type="project" value="InterPro"/>
</dbReference>
<dbReference type="OrthoDB" id="5597783at2759"/>
<evidence type="ECO:0000259" key="2">
    <source>
        <dbReference type="PROSITE" id="PS51299"/>
    </source>
</evidence>